<dbReference type="InterPro" id="IPR057326">
    <property type="entry name" value="KR_dom"/>
</dbReference>
<evidence type="ECO:0000259" key="12">
    <source>
        <dbReference type="PROSITE" id="PS52019"/>
    </source>
</evidence>
<evidence type="ECO:0000313" key="13">
    <source>
        <dbReference type="EMBL" id="MBP2472364.1"/>
    </source>
</evidence>
<keyword evidence="14" id="KW-1185">Reference proteome</keyword>
<dbReference type="PANTHER" id="PTHR43775">
    <property type="entry name" value="FATTY ACID SYNTHASE"/>
    <property type="match status" value="1"/>
</dbReference>
<feature type="active site" description="Proton donor; for dehydratase activity" evidence="9">
    <location>
        <position position="1079"/>
    </location>
</feature>
<dbReference type="SMART" id="SM00826">
    <property type="entry name" value="PKS_DH"/>
    <property type="match status" value="1"/>
</dbReference>
<dbReference type="Pfam" id="PF14765">
    <property type="entry name" value="PS-DH"/>
    <property type="match status" value="1"/>
</dbReference>
<dbReference type="Pfam" id="PF08659">
    <property type="entry name" value="KR"/>
    <property type="match status" value="1"/>
</dbReference>
<dbReference type="Pfam" id="PF02801">
    <property type="entry name" value="Ketoacyl-synt_C"/>
    <property type="match status" value="1"/>
</dbReference>
<dbReference type="SMART" id="SM00825">
    <property type="entry name" value="PKS_KS"/>
    <property type="match status" value="1"/>
</dbReference>
<dbReference type="SMART" id="SM00822">
    <property type="entry name" value="PKS_KR"/>
    <property type="match status" value="1"/>
</dbReference>
<dbReference type="Pfam" id="PF22953">
    <property type="entry name" value="SpnB_Rossmann"/>
    <property type="match status" value="1"/>
</dbReference>
<evidence type="ECO:0000256" key="7">
    <source>
        <dbReference type="ARBA" id="ARBA00023268"/>
    </source>
</evidence>
<dbReference type="Gene3D" id="3.40.47.10">
    <property type="match status" value="1"/>
</dbReference>
<dbReference type="InterPro" id="IPR009081">
    <property type="entry name" value="PP-bd_ACP"/>
</dbReference>
<dbReference type="SMART" id="SM00823">
    <property type="entry name" value="PKS_PP"/>
    <property type="match status" value="1"/>
</dbReference>
<dbReference type="InterPro" id="IPR020806">
    <property type="entry name" value="PKS_PP-bd"/>
</dbReference>
<evidence type="ECO:0000259" key="10">
    <source>
        <dbReference type="PROSITE" id="PS50075"/>
    </source>
</evidence>
<dbReference type="InterPro" id="IPR049551">
    <property type="entry name" value="PKS_DH_C"/>
</dbReference>
<dbReference type="InterPro" id="IPR049900">
    <property type="entry name" value="PKS_mFAS_DH"/>
</dbReference>
<comment type="caution">
    <text evidence="13">The sequence shown here is derived from an EMBL/GenBank/DDBJ whole genome shotgun (WGS) entry which is preliminary data.</text>
</comment>
<reference evidence="13 14" key="1">
    <citation type="submission" date="2021-03" db="EMBL/GenBank/DDBJ databases">
        <title>Sequencing the genomes of 1000 actinobacteria strains.</title>
        <authorList>
            <person name="Klenk H.-P."/>
        </authorList>
    </citation>
    <scope>NUCLEOTIDE SEQUENCE [LARGE SCALE GENOMIC DNA]</scope>
    <source>
        <strain evidence="13 14">DSM 44580</strain>
    </source>
</reference>
<evidence type="ECO:0000259" key="11">
    <source>
        <dbReference type="PROSITE" id="PS52004"/>
    </source>
</evidence>
<evidence type="ECO:0000256" key="1">
    <source>
        <dbReference type="ARBA" id="ARBA00001957"/>
    </source>
</evidence>
<feature type="region of interest" description="N-terminal hotdog fold" evidence="9">
    <location>
        <begin position="895"/>
        <end position="1011"/>
    </location>
</feature>
<keyword evidence="7" id="KW-0511">Multifunctional enzyme</keyword>
<gene>
    <name evidence="13" type="ORF">JOF53_001236</name>
</gene>
<keyword evidence="5" id="KW-0808">Transferase</keyword>
<dbReference type="InterPro" id="IPR006162">
    <property type="entry name" value="Ppantetheine_attach_site"/>
</dbReference>
<dbReference type="InterPro" id="IPR016036">
    <property type="entry name" value="Malonyl_transacylase_ACP-bd"/>
</dbReference>
<dbReference type="SUPFAM" id="SSF51735">
    <property type="entry name" value="NAD(P)-binding Rossmann-fold domains"/>
    <property type="match status" value="2"/>
</dbReference>
<dbReference type="PROSITE" id="PS52004">
    <property type="entry name" value="KS3_2"/>
    <property type="match status" value="1"/>
</dbReference>
<dbReference type="Gene3D" id="3.40.50.720">
    <property type="entry name" value="NAD(P)-binding Rossmann-like Domain"/>
    <property type="match status" value="1"/>
</dbReference>
<dbReference type="Pfam" id="PF00550">
    <property type="entry name" value="PP-binding"/>
    <property type="match status" value="1"/>
</dbReference>
<dbReference type="SUPFAM" id="SSF55048">
    <property type="entry name" value="Probable ACP-binding domain of malonyl-CoA ACP transacylase"/>
    <property type="match status" value="1"/>
</dbReference>
<dbReference type="InterPro" id="IPR049552">
    <property type="entry name" value="PKS_DH_N"/>
</dbReference>
<dbReference type="SUPFAM" id="SSF52151">
    <property type="entry name" value="FabD/lysophospholipase-like"/>
    <property type="match status" value="1"/>
</dbReference>
<dbReference type="PROSITE" id="PS00606">
    <property type="entry name" value="KS3_1"/>
    <property type="match status" value="1"/>
</dbReference>
<dbReference type="InterPro" id="IPR016039">
    <property type="entry name" value="Thiolase-like"/>
</dbReference>
<keyword evidence="8" id="KW-0012">Acyltransferase</keyword>
<evidence type="ECO:0000256" key="5">
    <source>
        <dbReference type="ARBA" id="ARBA00022679"/>
    </source>
</evidence>
<dbReference type="InterPro" id="IPR014031">
    <property type="entry name" value="Ketoacyl_synth_C"/>
</dbReference>
<dbReference type="PANTHER" id="PTHR43775:SF51">
    <property type="entry name" value="INACTIVE PHENOLPHTHIOCEROL SYNTHESIS POLYKETIDE SYNTHASE TYPE I PKS1-RELATED"/>
    <property type="match status" value="1"/>
</dbReference>
<dbReference type="InterPro" id="IPR020841">
    <property type="entry name" value="PKS_Beta-ketoAc_synthase_dom"/>
</dbReference>
<accession>A0ABS5A6Y8</accession>
<dbReference type="CDD" id="cd08956">
    <property type="entry name" value="KR_3_FAS_SDR_x"/>
    <property type="match status" value="1"/>
</dbReference>
<dbReference type="InterPro" id="IPR050091">
    <property type="entry name" value="PKS_NRPS_Biosynth_Enz"/>
</dbReference>
<dbReference type="InterPro" id="IPR042104">
    <property type="entry name" value="PKS_dehydratase_sf"/>
</dbReference>
<evidence type="ECO:0000313" key="14">
    <source>
        <dbReference type="Proteomes" id="UP001519363"/>
    </source>
</evidence>
<evidence type="ECO:0000256" key="4">
    <source>
        <dbReference type="ARBA" id="ARBA00022553"/>
    </source>
</evidence>
<organism evidence="13 14">
    <name type="scientific">Crossiella equi</name>
    <dbReference type="NCBI Taxonomy" id="130796"/>
    <lineage>
        <taxon>Bacteria</taxon>
        <taxon>Bacillati</taxon>
        <taxon>Actinomycetota</taxon>
        <taxon>Actinomycetes</taxon>
        <taxon>Pseudonocardiales</taxon>
        <taxon>Pseudonocardiaceae</taxon>
        <taxon>Crossiella</taxon>
    </lineage>
</organism>
<dbReference type="EMBL" id="JAGIOO010000001">
    <property type="protein sequence ID" value="MBP2472364.1"/>
    <property type="molecule type" value="Genomic_DNA"/>
</dbReference>
<dbReference type="InterPro" id="IPR032821">
    <property type="entry name" value="PKS_assoc"/>
</dbReference>
<protein>
    <submittedName>
        <fullName evidence="13">Polyketide synthase 12</fullName>
    </submittedName>
</protein>
<dbReference type="PROSITE" id="PS00012">
    <property type="entry name" value="PHOSPHOPANTETHEINE"/>
    <property type="match status" value="1"/>
</dbReference>
<dbReference type="CDD" id="cd00833">
    <property type="entry name" value="PKS"/>
    <property type="match status" value="1"/>
</dbReference>
<feature type="region of interest" description="C-terminal hotdog fold" evidence="9">
    <location>
        <begin position="1020"/>
        <end position="1155"/>
    </location>
</feature>
<dbReference type="InterPro" id="IPR013968">
    <property type="entry name" value="PKS_KR"/>
</dbReference>
<dbReference type="Pfam" id="PF16197">
    <property type="entry name" value="KAsynt_C_assoc"/>
    <property type="match status" value="1"/>
</dbReference>
<sequence length="1701" mass="176414">MADPDKLREYLRMASAELHTLRARVRELETPEPVAVIGTACRYPGGVRTLADLWRVVEDGVDTTGEFPTDRGWRSTGRGAFLDDAAAFDPAFFGVSPLEAKGLDPQQRLALELSWEALEDAGIVPDSLRGGPVGVYLGAAYQGYDTLAEDASEVLFGNLSSVISGRVAYTLGLSGPVLTVDTACSSSLVAVHLACTALRRGECDTALAGGVSVQVLAELFTEFARQQGLSADGRCRAFAEQADGTGFAEGAGVLVLRRLSDVGHEDRVLALLRGSAVNSDGASNGLTAPSRPAQERVIRAALADAGLSTSDIDLVEGHGTGTKLGDPIEIGALAATYGSRGDGRPVWLGSVKSNLGHTQAAAGVAGVLKVIAALREGLLPQSLHAEQPTGRAEWGGVRLLSQARPWPELDRPRRAGVSAFGASGTNAHVIVEQAPARTAAPEVIDPAVLPFVLSGRTAADVRAQAERLRAHVEAAPGLSLSALARSLVVSRTVFDHRTTVVAHDRAELLALLTACAQGEPHAQVVTGQAFTEKAPVFVFPGQGSQWLGMGLALWEQSPEFAASMTACAQAFAAHVDWDLRTVLADADQLARVDVVQPALFAVLVSLAQVWRAHGVAPGAVVGHSQGEIAAAHVAGALSLEDAARVVCLRSRLIAQRLAGLGGMASVPLPLAEAQRLAEPHGLSVAAVNGPASIVLAGPAEGIAALVAADERVRRIDVDYASHSAYVEEIREELLEVLAPIRPRTGTVPLYSAVTGKPVDGTGLDARYWFTNLRQRVDFAGAVAALSADGFDVFAELSPHPVLTTAVEHTVTESAPDSPVATTGTLRRDAGGTTQLLQSLAVLHAAGCPVDLSRAWPEGTPLVPLPTYAFAHERYWLEGRRTSGDPASVGLTATGHPLLGAATHLPSAGRTVLSGSLSPATLPWLADHEVHGSVLLPGAAFVELAVRAGDEVDRPVLAELTVHAPLVLPGGGAVAVQVAVDGEGHAQIHSRTGEGSWTHHADAVLTAEPVPAAELTWPPAGEAVDTGAFYDTLAADGLRYGPAFQGVRAVWRSGNELYAEVALPEQVTEGGYVLHPALLDAALQVVAFGAGERGRAVLPFAWTGVTAHAQGARALRVRITVRDNGDLALTATDPGGRPVLTVGALRSRPVNPGQLGGTADLLSTVDWQPVAAGTGEPVPHTVHEARTGTPLEVATDVLAAVQDWLAVDRGEALLVVLTRGAVEPVTDPAQAAAWGLVRAAQAEHPGRLLLVDADGPGLDWLPRAVATGEPQLAVRAGAFLAPRLVPAESTGGFPAVPEGGAVVVTGGTGGLGALVARHLATEHGVRHLVLLSRTGQAPELAGELTALGVRVDVRACDVSDREQLRAALAGVPVAGVVHAAAALDDGVVTALNPDRLATAFAAKANGARHLDELTREHDLAFFALFSSAAGVLGSPGQAGYAAANTYLDALAAHRRARGLPAHSLAWGLWAQGTGLTAPVLGTRAEAPVRPLSTAEGLALFDRVLSGGPALTVPARRTAPARRAARPTAGAVATDTGFATRVAGLAPAERKRELLRLVRDHAAALLGFGGRDEVDPRRTFLKSGFDSLTSVELRNRLSASTGLRLPPTAVFDFPTPDALAAKLAEDLAPAEDTAPEHELLAALDRVEAALRGEHTDEALRAALTERLTGLARPGGEDTAALHTADADELFAFIHDELGMGKSE</sequence>
<evidence type="ECO:0000256" key="2">
    <source>
        <dbReference type="ARBA" id="ARBA00004792"/>
    </source>
</evidence>
<dbReference type="InterPro" id="IPR015083">
    <property type="entry name" value="NorB/c/GfsB-D-like_docking"/>
</dbReference>
<keyword evidence="6" id="KW-0045">Antibiotic biosynthesis</keyword>
<dbReference type="InterPro" id="IPR036736">
    <property type="entry name" value="ACP-like_sf"/>
</dbReference>
<dbReference type="Proteomes" id="UP001519363">
    <property type="component" value="Unassembled WGS sequence"/>
</dbReference>
<dbReference type="Pfam" id="PF00698">
    <property type="entry name" value="Acyl_transf_1"/>
    <property type="match status" value="1"/>
</dbReference>
<evidence type="ECO:0000256" key="9">
    <source>
        <dbReference type="PROSITE-ProRule" id="PRU01363"/>
    </source>
</evidence>
<dbReference type="Gene3D" id="1.10.1200.10">
    <property type="entry name" value="ACP-like"/>
    <property type="match status" value="1"/>
</dbReference>
<feature type="active site" description="Proton acceptor; for dehydratase activity" evidence="9">
    <location>
        <position position="927"/>
    </location>
</feature>
<proteinExistence type="predicted"/>
<dbReference type="InterPro" id="IPR055123">
    <property type="entry name" value="SpnB-like_Rossmann"/>
</dbReference>
<evidence type="ECO:0000256" key="8">
    <source>
        <dbReference type="ARBA" id="ARBA00023315"/>
    </source>
</evidence>
<dbReference type="InterPro" id="IPR014030">
    <property type="entry name" value="Ketoacyl_synth_N"/>
</dbReference>
<dbReference type="Gene3D" id="3.30.70.3290">
    <property type="match status" value="1"/>
</dbReference>
<feature type="domain" description="Ketosynthase family 3 (KS3)" evidence="11">
    <location>
        <begin position="31"/>
        <end position="433"/>
    </location>
</feature>
<dbReference type="Pfam" id="PF21089">
    <property type="entry name" value="PKS_DH_N"/>
    <property type="match status" value="1"/>
</dbReference>
<keyword evidence="3" id="KW-0596">Phosphopantetheine</keyword>
<dbReference type="PROSITE" id="PS50075">
    <property type="entry name" value="CARRIER"/>
    <property type="match status" value="1"/>
</dbReference>
<keyword evidence="4" id="KW-0597">Phosphoprotein</keyword>
<name>A0ABS5A6Y8_9PSEU</name>
<comment type="pathway">
    <text evidence="2">Antibiotic biosynthesis.</text>
</comment>
<comment type="cofactor">
    <cofactor evidence="1">
        <name>pantetheine 4'-phosphate</name>
        <dbReference type="ChEBI" id="CHEBI:47942"/>
    </cofactor>
</comment>
<dbReference type="InterPro" id="IPR001227">
    <property type="entry name" value="Ac_transferase_dom_sf"/>
</dbReference>
<dbReference type="Pfam" id="PF08990">
    <property type="entry name" value="Docking"/>
    <property type="match status" value="1"/>
</dbReference>
<dbReference type="RefSeq" id="WP_086786635.1">
    <property type="nucleotide sequence ID" value="NZ_JAGIOO010000001.1"/>
</dbReference>
<dbReference type="InterPro" id="IPR016035">
    <property type="entry name" value="Acyl_Trfase/lysoPLipase"/>
</dbReference>
<evidence type="ECO:0000256" key="3">
    <source>
        <dbReference type="ARBA" id="ARBA00022450"/>
    </source>
</evidence>
<dbReference type="InterPro" id="IPR018201">
    <property type="entry name" value="Ketoacyl_synth_AS"/>
</dbReference>
<dbReference type="InterPro" id="IPR014043">
    <property type="entry name" value="Acyl_transferase_dom"/>
</dbReference>
<dbReference type="Gene3D" id="3.10.129.110">
    <property type="entry name" value="Polyketide synthase dehydratase"/>
    <property type="match status" value="1"/>
</dbReference>
<dbReference type="InterPro" id="IPR020807">
    <property type="entry name" value="PKS_DH"/>
</dbReference>
<dbReference type="InterPro" id="IPR036291">
    <property type="entry name" value="NAD(P)-bd_dom_sf"/>
</dbReference>
<dbReference type="SUPFAM" id="SSF47336">
    <property type="entry name" value="ACP-like"/>
    <property type="match status" value="1"/>
</dbReference>
<dbReference type="SUPFAM" id="SSF53901">
    <property type="entry name" value="Thiolase-like"/>
    <property type="match status" value="1"/>
</dbReference>
<dbReference type="Pfam" id="PF00109">
    <property type="entry name" value="ketoacyl-synt"/>
    <property type="match status" value="1"/>
</dbReference>
<dbReference type="Gene3D" id="3.40.366.10">
    <property type="entry name" value="Malonyl-Coenzyme A Acyl Carrier Protein, domain 2"/>
    <property type="match status" value="1"/>
</dbReference>
<dbReference type="PROSITE" id="PS52019">
    <property type="entry name" value="PKS_MFAS_DH"/>
    <property type="match status" value="1"/>
</dbReference>
<feature type="domain" description="Carrier" evidence="10">
    <location>
        <begin position="1550"/>
        <end position="1625"/>
    </location>
</feature>
<evidence type="ECO:0000256" key="6">
    <source>
        <dbReference type="ARBA" id="ARBA00023194"/>
    </source>
</evidence>
<dbReference type="SMART" id="SM00827">
    <property type="entry name" value="PKS_AT"/>
    <property type="match status" value="1"/>
</dbReference>
<feature type="domain" description="PKS/mFAS DH" evidence="12">
    <location>
        <begin position="895"/>
        <end position="1155"/>
    </location>
</feature>